<dbReference type="EMBL" id="UINC01047776">
    <property type="protein sequence ID" value="SVB57458.1"/>
    <property type="molecule type" value="Genomic_DNA"/>
</dbReference>
<gene>
    <name evidence="2" type="ORF">METZ01_LOCUS210312</name>
</gene>
<evidence type="ECO:0000313" key="2">
    <source>
        <dbReference type="EMBL" id="SVB57458.1"/>
    </source>
</evidence>
<keyword evidence="1" id="KW-0472">Membrane</keyword>
<feature type="transmembrane region" description="Helical" evidence="1">
    <location>
        <begin position="32"/>
        <end position="51"/>
    </location>
</feature>
<keyword evidence="1" id="KW-1133">Transmembrane helix</keyword>
<accession>A0A382F393</accession>
<sequence>MSSKRISEADIEEAFEDFIGESLPGEANASSLFIIGVTVLAAVAIFGIFVAGKRSGKLLSTVVEIKRS</sequence>
<evidence type="ECO:0000256" key="1">
    <source>
        <dbReference type="SAM" id="Phobius"/>
    </source>
</evidence>
<keyword evidence="1" id="KW-0812">Transmembrane</keyword>
<organism evidence="2">
    <name type="scientific">marine metagenome</name>
    <dbReference type="NCBI Taxonomy" id="408172"/>
    <lineage>
        <taxon>unclassified sequences</taxon>
        <taxon>metagenomes</taxon>
        <taxon>ecological metagenomes</taxon>
    </lineage>
</organism>
<dbReference type="AlphaFoldDB" id="A0A382F393"/>
<protein>
    <submittedName>
        <fullName evidence="2">Uncharacterized protein</fullName>
    </submittedName>
</protein>
<name>A0A382F393_9ZZZZ</name>
<proteinExistence type="predicted"/>
<reference evidence="2" key="1">
    <citation type="submission" date="2018-05" db="EMBL/GenBank/DDBJ databases">
        <authorList>
            <person name="Lanie J.A."/>
            <person name="Ng W.-L."/>
            <person name="Kazmierczak K.M."/>
            <person name="Andrzejewski T.M."/>
            <person name="Davidsen T.M."/>
            <person name="Wayne K.J."/>
            <person name="Tettelin H."/>
            <person name="Glass J.I."/>
            <person name="Rusch D."/>
            <person name="Podicherti R."/>
            <person name="Tsui H.-C.T."/>
            <person name="Winkler M.E."/>
        </authorList>
    </citation>
    <scope>NUCLEOTIDE SEQUENCE</scope>
</reference>